<reference evidence="4" key="1">
    <citation type="journal article" date="2012" name="Science">
        <title>Fermentation, hydrogen, and sulfur metabolism in multiple uncultivated bacterial phyla.</title>
        <authorList>
            <person name="Wrighton K.C."/>
            <person name="Thomas B.C."/>
            <person name="Sharon I."/>
            <person name="Miller C.S."/>
            <person name="Castelle C.J."/>
            <person name="VerBerkmoes N.C."/>
            <person name="Wilkins M.J."/>
            <person name="Hettich R.L."/>
            <person name="Lipton M.S."/>
            <person name="Williams K.H."/>
            <person name="Long P.E."/>
            <person name="Banfield J.F."/>
        </authorList>
    </citation>
    <scope>NUCLEOTIDE SEQUENCE [LARGE SCALE GENOMIC DNA]</scope>
</reference>
<dbReference type="InterPro" id="IPR002935">
    <property type="entry name" value="SAM_O-MeTrfase"/>
</dbReference>
<dbReference type="GO" id="GO:0008171">
    <property type="term" value="F:O-methyltransferase activity"/>
    <property type="evidence" value="ECO:0007669"/>
    <property type="project" value="InterPro"/>
</dbReference>
<keyword evidence="1 4" id="KW-0489">Methyltransferase</keyword>
<dbReference type="PROSITE" id="PS51682">
    <property type="entry name" value="SAM_OMT_I"/>
    <property type="match status" value="1"/>
</dbReference>
<comment type="caution">
    <text evidence="4">The sequence shown here is derived from an EMBL/GenBank/DDBJ whole genome shotgun (WGS) entry which is preliminary data.</text>
</comment>
<dbReference type="PANTHER" id="PTHR43836">
    <property type="entry name" value="CATECHOL O-METHYLTRANSFERASE 1-RELATED"/>
    <property type="match status" value="1"/>
</dbReference>
<sequence>MDIEQFLTNLREHGLANTIPNISDANAQFLKDMIHIGGVRNLLEIGTANGYSTIHLCMALRENGGHLTSIDYSLPSYNEAVENIKETGMNDIATLIFGNALVELPKLPVASFDMIFIDGQKKRTLDFFQLSYPLLKDGGFFIIDDVIKFSEKMSSFYELLEQEKIAHSILKIDADDGVMLIVKR</sequence>
<keyword evidence="2 4" id="KW-0808">Transferase</keyword>
<accession>K1YXU0</accession>
<dbReference type="GO" id="GO:0032259">
    <property type="term" value="P:methylation"/>
    <property type="evidence" value="ECO:0007669"/>
    <property type="project" value="UniProtKB-KW"/>
</dbReference>
<dbReference type="PANTHER" id="PTHR43836:SF2">
    <property type="entry name" value="CATECHOL O-METHYLTRANSFERASE 1-RELATED"/>
    <property type="match status" value="1"/>
</dbReference>
<dbReference type="Pfam" id="PF01596">
    <property type="entry name" value="Methyltransf_3"/>
    <property type="match status" value="1"/>
</dbReference>
<proteinExistence type="predicted"/>
<organism evidence="4">
    <name type="scientific">uncultured bacterium</name>
    <name type="common">gcode 4</name>
    <dbReference type="NCBI Taxonomy" id="1234023"/>
    <lineage>
        <taxon>Bacteria</taxon>
        <taxon>environmental samples</taxon>
    </lineage>
</organism>
<protein>
    <submittedName>
        <fullName evidence="4">O-methyltransferase family 3</fullName>
    </submittedName>
</protein>
<dbReference type="EMBL" id="AMFJ01034129">
    <property type="protein sequence ID" value="EKD30184.1"/>
    <property type="molecule type" value="Genomic_DNA"/>
</dbReference>
<gene>
    <name evidence="4" type="ORF">ACD_78C00129G0006</name>
</gene>
<evidence type="ECO:0000256" key="3">
    <source>
        <dbReference type="ARBA" id="ARBA00022691"/>
    </source>
</evidence>
<evidence type="ECO:0000256" key="1">
    <source>
        <dbReference type="ARBA" id="ARBA00022603"/>
    </source>
</evidence>
<dbReference type="InterPro" id="IPR029063">
    <property type="entry name" value="SAM-dependent_MTases_sf"/>
</dbReference>
<dbReference type="Gene3D" id="3.40.50.150">
    <property type="entry name" value="Vaccinia Virus protein VP39"/>
    <property type="match status" value="1"/>
</dbReference>
<evidence type="ECO:0000256" key="2">
    <source>
        <dbReference type="ARBA" id="ARBA00022679"/>
    </source>
</evidence>
<dbReference type="SUPFAM" id="SSF53335">
    <property type="entry name" value="S-adenosyl-L-methionine-dependent methyltransferases"/>
    <property type="match status" value="1"/>
</dbReference>
<keyword evidence="3" id="KW-0949">S-adenosyl-L-methionine</keyword>
<dbReference type="AlphaFoldDB" id="K1YXU0"/>
<evidence type="ECO:0000313" key="4">
    <source>
        <dbReference type="EMBL" id="EKD30184.1"/>
    </source>
</evidence>
<dbReference type="CDD" id="cd02440">
    <property type="entry name" value="AdoMet_MTases"/>
    <property type="match status" value="1"/>
</dbReference>
<name>K1YXU0_9BACT</name>